<dbReference type="EMBL" id="KV744969">
    <property type="protein sequence ID" value="OCK80240.1"/>
    <property type="molecule type" value="Genomic_DNA"/>
</dbReference>
<dbReference type="AlphaFoldDB" id="A0A8E2JF09"/>
<dbReference type="Proteomes" id="UP000250266">
    <property type="component" value="Unassembled WGS sequence"/>
</dbReference>
<feature type="signal peptide" evidence="1">
    <location>
        <begin position="1"/>
        <end position="20"/>
    </location>
</feature>
<reference evidence="2 3" key="1">
    <citation type="journal article" date="2016" name="Nat. Commun.">
        <title>Ectomycorrhizal ecology is imprinted in the genome of the dominant symbiotic fungus Cenococcum geophilum.</title>
        <authorList>
            <consortium name="DOE Joint Genome Institute"/>
            <person name="Peter M."/>
            <person name="Kohler A."/>
            <person name="Ohm R.A."/>
            <person name="Kuo A."/>
            <person name="Krutzmann J."/>
            <person name="Morin E."/>
            <person name="Arend M."/>
            <person name="Barry K.W."/>
            <person name="Binder M."/>
            <person name="Choi C."/>
            <person name="Clum A."/>
            <person name="Copeland A."/>
            <person name="Grisel N."/>
            <person name="Haridas S."/>
            <person name="Kipfer T."/>
            <person name="LaButti K."/>
            <person name="Lindquist E."/>
            <person name="Lipzen A."/>
            <person name="Maire R."/>
            <person name="Meier B."/>
            <person name="Mihaltcheva S."/>
            <person name="Molinier V."/>
            <person name="Murat C."/>
            <person name="Poggeler S."/>
            <person name="Quandt C.A."/>
            <person name="Sperisen C."/>
            <person name="Tritt A."/>
            <person name="Tisserant E."/>
            <person name="Crous P.W."/>
            <person name="Henrissat B."/>
            <person name="Nehls U."/>
            <person name="Egli S."/>
            <person name="Spatafora J.W."/>
            <person name="Grigoriev I.V."/>
            <person name="Martin F.M."/>
        </authorList>
    </citation>
    <scope>NUCLEOTIDE SEQUENCE [LARGE SCALE GENOMIC DNA]</scope>
    <source>
        <strain evidence="2 3">CBS 459.81</strain>
    </source>
</reference>
<evidence type="ECO:0000313" key="2">
    <source>
        <dbReference type="EMBL" id="OCK80240.1"/>
    </source>
</evidence>
<gene>
    <name evidence="2" type="ORF">K432DRAFT_393234</name>
</gene>
<evidence type="ECO:0000256" key="1">
    <source>
        <dbReference type="SAM" id="SignalP"/>
    </source>
</evidence>
<keyword evidence="3" id="KW-1185">Reference proteome</keyword>
<name>A0A8E2JF09_9PEZI</name>
<accession>A0A8E2JF09</accession>
<sequence length="161" mass="16488">MHFTSLIAAALLSAVTLVNAEFVIITTTYEISTTFSNSADASSWESAKSVEAASALSTYETHLTAQSEYASVTAAVHSILETASGVPPAALETGVTTTFTTVPPWFTALPEDIKSYYSSVQAAEFSIFSSVVEGAAARPTGVIGYMGAAGLAAGAAGAMLF</sequence>
<feature type="chain" id="PRO_5034087215" evidence="1">
    <location>
        <begin position="21"/>
        <end position="161"/>
    </location>
</feature>
<protein>
    <submittedName>
        <fullName evidence="2">Uncharacterized protein</fullName>
    </submittedName>
</protein>
<proteinExistence type="predicted"/>
<keyword evidence="1" id="KW-0732">Signal</keyword>
<organism evidence="2 3">
    <name type="scientific">Lepidopterella palustris CBS 459.81</name>
    <dbReference type="NCBI Taxonomy" id="1314670"/>
    <lineage>
        <taxon>Eukaryota</taxon>
        <taxon>Fungi</taxon>
        <taxon>Dikarya</taxon>
        <taxon>Ascomycota</taxon>
        <taxon>Pezizomycotina</taxon>
        <taxon>Dothideomycetes</taxon>
        <taxon>Pleosporomycetidae</taxon>
        <taxon>Mytilinidiales</taxon>
        <taxon>Argynnaceae</taxon>
        <taxon>Lepidopterella</taxon>
    </lineage>
</organism>
<evidence type="ECO:0000313" key="3">
    <source>
        <dbReference type="Proteomes" id="UP000250266"/>
    </source>
</evidence>